<dbReference type="EMBL" id="AJJH01000141">
    <property type="protein sequence ID" value="EID77073.1"/>
    <property type="molecule type" value="Genomic_DNA"/>
</dbReference>
<organism evidence="2 3">
    <name type="scientific">Rhodococcus opacus RKJ300 = JCM 13270</name>
    <dbReference type="NCBI Taxonomy" id="1165867"/>
    <lineage>
        <taxon>Bacteria</taxon>
        <taxon>Bacillati</taxon>
        <taxon>Actinomycetota</taxon>
        <taxon>Actinomycetes</taxon>
        <taxon>Mycobacteriales</taxon>
        <taxon>Nocardiaceae</taxon>
        <taxon>Rhodococcus</taxon>
    </lineage>
</organism>
<dbReference type="AlphaFoldDB" id="I0WL07"/>
<evidence type="ECO:0000256" key="1">
    <source>
        <dbReference type="SAM" id="MobiDB-lite"/>
    </source>
</evidence>
<evidence type="ECO:0000313" key="2">
    <source>
        <dbReference type="EMBL" id="EID77073.1"/>
    </source>
</evidence>
<sequence length="139" mass="14364">MTAAAFDDRNLLAAAGLIPVLGLAQHCGLAHLADEHLSVPTDKGAHAGRKLTALVAGALTTLGHTGPRMPPGSVLSETTHRPVDLPRRGRRGINKAPSGSIPGGARFQSHRPIPASSREKHAMSAEIVRVIAGVGDRDG</sequence>
<proteinExistence type="predicted"/>
<evidence type="ECO:0000313" key="3">
    <source>
        <dbReference type="Proteomes" id="UP000006447"/>
    </source>
</evidence>
<dbReference type="Proteomes" id="UP000006447">
    <property type="component" value="Unassembled WGS sequence"/>
</dbReference>
<feature type="region of interest" description="Disordered" evidence="1">
    <location>
        <begin position="62"/>
        <end position="122"/>
    </location>
</feature>
<accession>I0WL07</accession>
<reference evidence="2 3" key="1">
    <citation type="journal article" date="2012" name="J. Bacteriol.">
        <title>Draft genome sequence of the nitrophenol-degrading actinomycete Rhodococcus imtechensis RKJ300.</title>
        <authorList>
            <person name="Vikram S."/>
            <person name="Kumar S."/>
            <person name="Subramanian S."/>
            <person name="Raghava G.P."/>
        </authorList>
    </citation>
    <scope>NUCLEOTIDE SEQUENCE [LARGE SCALE GENOMIC DNA]</scope>
    <source>
        <strain evidence="2 3">RKJ300</strain>
    </source>
</reference>
<name>I0WL07_RHOOP</name>
<feature type="compositionally biased region" description="Basic and acidic residues" evidence="1">
    <location>
        <begin position="78"/>
        <end position="87"/>
    </location>
</feature>
<gene>
    <name evidence="2" type="ORF">W59_26151</name>
</gene>
<dbReference type="PATRIC" id="fig|1165867.3.peg.5345"/>
<comment type="caution">
    <text evidence="2">The sequence shown here is derived from an EMBL/GenBank/DDBJ whole genome shotgun (WGS) entry which is preliminary data.</text>
</comment>
<protein>
    <submittedName>
        <fullName evidence="2">Transposase</fullName>
    </submittedName>
</protein>